<organism evidence="2 3">
    <name type="scientific">Shigella sonnei</name>
    <dbReference type="NCBI Taxonomy" id="624"/>
    <lineage>
        <taxon>Bacteria</taxon>
        <taxon>Pseudomonadati</taxon>
        <taxon>Pseudomonadota</taxon>
        <taxon>Gammaproteobacteria</taxon>
        <taxon>Enterobacterales</taxon>
        <taxon>Enterobacteriaceae</taxon>
        <taxon>Shigella</taxon>
    </lineage>
</organism>
<keyword evidence="1" id="KW-0812">Transmembrane</keyword>
<comment type="caution">
    <text evidence="2">The sequence shown here is derived from an EMBL/GenBank/DDBJ whole genome shotgun (WGS) entry which is preliminary data.</text>
</comment>
<proteinExistence type="predicted"/>
<name>A0A8B4CI39_SHISO</name>
<dbReference type="EMBL" id="FTSV01000132">
    <property type="protein sequence ID" value="SIY11613.1"/>
    <property type="molecule type" value="Genomic_DNA"/>
</dbReference>
<dbReference type="RefSeq" id="WP_001286261.1">
    <property type="nucleotide sequence ID" value="NZ_FNIS01000036.1"/>
</dbReference>
<accession>A0A8B4CI39</accession>
<feature type="transmembrane region" description="Helical" evidence="1">
    <location>
        <begin position="20"/>
        <end position="42"/>
    </location>
</feature>
<sequence>MSDVMTDTEQVKAVVQGVSAWMPVISTLAGGVLAGGVALLVSRMNHRYAREREAIAAAERQRHEIMLAEDKKEKELYFISTQLVFRLERFAQECAEVVNDDGWEDDKGYTRASVSAEAFATEDIDGDWRVLPSRLLYRIRELSVLIPEANRYISVVNDNDNPPDWQMMFKERRYQYSRLGMRALLLARRLRQLNAMPSSHLDNDSPWSVQNVLWAEWRKQRKSRSKMVREVPDYDL</sequence>
<dbReference type="AlphaFoldDB" id="A0A8B4CI39"/>
<gene>
    <name evidence="2" type="ORF">SAMEA2054241_03359</name>
</gene>
<evidence type="ECO:0000313" key="3">
    <source>
        <dbReference type="Proteomes" id="UP000187708"/>
    </source>
</evidence>
<evidence type="ECO:0000256" key="1">
    <source>
        <dbReference type="SAM" id="Phobius"/>
    </source>
</evidence>
<protein>
    <recommendedName>
        <fullName evidence="4">DUF4760 domain-containing protein</fullName>
    </recommendedName>
</protein>
<evidence type="ECO:0008006" key="4">
    <source>
        <dbReference type="Google" id="ProtNLM"/>
    </source>
</evidence>
<keyword evidence="1" id="KW-1133">Transmembrane helix</keyword>
<reference evidence="2 3" key="1">
    <citation type="submission" date="2017-01" db="EMBL/GenBank/DDBJ databases">
        <authorList>
            <consortium name="Pathogen Informatics"/>
        </authorList>
    </citation>
    <scope>NUCLEOTIDE SEQUENCE [LARGE SCALE GENOMIC DNA]</scope>
    <source>
        <strain evidence="2 3">2090STDY5461769</strain>
    </source>
</reference>
<dbReference type="Proteomes" id="UP000187708">
    <property type="component" value="Unassembled WGS sequence"/>
</dbReference>
<keyword evidence="1" id="KW-0472">Membrane</keyword>
<evidence type="ECO:0000313" key="2">
    <source>
        <dbReference type="EMBL" id="SIY11613.1"/>
    </source>
</evidence>